<reference evidence="1 2" key="1">
    <citation type="submission" date="2020-05" db="EMBL/GenBank/DDBJ databases">
        <title>Identification and distribution of gene clusters putatively required for synthesis of sphingolipid metabolism inhibitors in phylogenetically diverse species of the filamentous fungus Fusarium.</title>
        <authorList>
            <person name="Kim H.-S."/>
            <person name="Busman M."/>
            <person name="Brown D.W."/>
            <person name="Divon H."/>
            <person name="Uhlig S."/>
            <person name="Proctor R.H."/>
        </authorList>
    </citation>
    <scope>NUCLEOTIDE SEQUENCE [LARGE SCALE GENOMIC DNA]</scope>
    <source>
        <strain evidence="1 2">NRRL 66333</strain>
    </source>
</reference>
<protein>
    <submittedName>
        <fullName evidence="1">Uncharacterized protein</fullName>
    </submittedName>
</protein>
<dbReference type="AlphaFoldDB" id="A0A8H5KW58"/>
<dbReference type="Proteomes" id="UP000547976">
    <property type="component" value="Unassembled WGS sequence"/>
</dbReference>
<proteinExistence type="predicted"/>
<sequence>MSPTMPESESKPKFLAKYASSLNVLDILTNALYNDIFFFTPVDILSPPTTDSAPSPANTLFHVLKQS</sequence>
<evidence type="ECO:0000313" key="1">
    <source>
        <dbReference type="EMBL" id="KAF5579873.1"/>
    </source>
</evidence>
<dbReference type="EMBL" id="JAAOAV010000353">
    <property type="protein sequence ID" value="KAF5579873.1"/>
    <property type="molecule type" value="Genomic_DNA"/>
</dbReference>
<name>A0A8H5KW58_GIBSU</name>
<gene>
    <name evidence="1" type="ORF">FSUBG_13528</name>
</gene>
<dbReference type="RefSeq" id="XP_036531000.1">
    <property type="nucleotide sequence ID" value="XM_036678429.1"/>
</dbReference>
<keyword evidence="2" id="KW-1185">Reference proteome</keyword>
<dbReference type="GeneID" id="59313147"/>
<comment type="caution">
    <text evidence="1">The sequence shown here is derived from an EMBL/GenBank/DDBJ whole genome shotgun (WGS) entry which is preliminary data.</text>
</comment>
<evidence type="ECO:0000313" key="2">
    <source>
        <dbReference type="Proteomes" id="UP000547976"/>
    </source>
</evidence>
<accession>A0A8H5KW58</accession>
<organism evidence="1 2">
    <name type="scientific">Gibberella subglutinans</name>
    <name type="common">Fusarium subglutinans</name>
    <dbReference type="NCBI Taxonomy" id="42677"/>
    <lineage>
        <taxon>Eukaryota</taxon>
        <taxon>Fungi</taxon>
        <taxon>Dikarya</taxon>
        <taxon>Ascomycota</taxon>
        <taxon>Pezizomycotina</taxon>
        <taxon>Sordariomycetes</taxon>
        <taxon>Hypocreomycetidae</taxon>
        <taxon>Hypocreales</taxon>
        <taxon>Nectriaceae</taxon>
        <taxon>Fusarium</taxon>
        <taxon>Fusarium fujikuroi species complex</taxon>
    </lineage>
</organism>